<reference evidence="1 2" key="1">
    <citation type="submission" date="2018-07" db="EMBL/GenBank/DDBJ databases">
        <title>Draft genome sequence of Ancylomarina sp. M1P.</title>
        <authorList>
            <person name="Yadav S."/>
            <person name="Villanueva L."/>
            <person name="Damste J.S.S."/>
        </authorList>
    </citation>
    <scope>NUCLEOTIDE SEQUENCE [LARGE SCALE GENOMIC DNA]</scope>
    <source>
        <strain evidence="1 2">M1P</strain>
    </source>
</reference>
<dbReference type="Proteomes" id="UP000285794">
    <property type="component" value="Unassembled WGS sequence"/>
</dbReference>
<dbReference type="AlphaFoldDB" id="A0A425XWP7"/>
<gene>
    <name evidence="1" type="ORF">DWB61_16865</name>
</gene>
<dbReference type="EMBL" id="QQWG01000027">
    <property type="protein sequence ID" value="RRG19060.1"/>
    <property type="molecule type" value="Genomic_DNA"/>
</dbReference>
<keyword evidence="2" id="KW-1185">Reference proteome</keyword>
<name>A0A425XWP7_9BACT</name>
<evidence type="ECO:0000313" key="2">
    <source>
        <dbReference type="Proteomes" id="UP000285794"/>
    </source>
</evidence>
<proteinExistence type="predicted"/>
<protein>
    <submittedName>
        <fullName evidence="1">Uncharacterized protein</fullName>
    </submittedName>
</protein>
<comment type="caution">
    <text evidence="1">The sequence shown here is derived from an EMBL/GenBank/DDBJ whole genome shotgun (WGS) entry which is preliminary data.</text>
</comment>
<evidence type="ECO:0000313" key="1">
    <source>
        <dbReference type="EMBL" id="RRG19060.1"/>
    </source>
</evidence>
<organism evidence="1 2">
    <name type="scientific">Ancylomarina euxinus</name>
    <dbReference type="NCBI Taxonomy" id="2283627"/>
    <lineage>
        <taxon>Bacteria</taxon>
        <taxon>Pseudomonadati</taxon>
        <taxon>Bacteroidota</taxon>
        <taxon>Bacteroidia</taxon>
        <taxon>Marinilabiliales</taxon>
        <taxon>Marinifilaceae</taxon>
        <taxon>Ancylomarina</taxon>
    </lineage>
</organism>
<sequence length="61" mass="7148">MNIATCQICQVKPKVKESKSQKRLRQKKAQKRKKETCQCETKSFLTEFHKTQMDFITGISV</sequence>
<accession>A0A425XWP7</accession>